<evidence type="ECO:0000313" key="16">
    <source>
        <dbReference type="Proteomes" id="UP001460270"/>
    </source>
</evidence>
<evidence type="ECO:0000256" key="7">
    <source>
        <dbReference type="ARBA" id="ARBA00022695"/>
    </source>
</evidence>
<evidence type="ECO:0000256" key="8">
    <source>
        <dbReference type="ARBA" id="ARBA00022729"/>
    </source>
</evidence>
<feature type="signal peptide" evidence="14">
    <location>
        <begin position="1"/>
        <end position="22"/>
    </location>
</feature>
<keyword evidence="6 14" id="KW-0808">Transferase</keyword>
<dbReference type="AlphaFoldDB" id="A0AAW0P7T8"/>
<dbReference type="PROSITE" id="PS51996">
    <property type="entry name" value="TR_MART"/>
    <property type="match status" value="1"/>
</dbReference>
<evidence type="ECO:0000256" key="14">
    <source>
        <dbReference type="RuleBase" id="RU361228"/>
    </source>
</evidence>
<gene>
    <name evidence="15" type="ORF">WMY93_014874</name>
</gene>
<comment type="similarity">
    <text evidence="2 14">Belongs to the Arg-specific ADP-ribosyltransferase family.</text>
</comment>
<keyword evidence="9 14" id="KW-0521">NADP</keyword>
<evidence type="ECO:0000256" key="6">
    <source>
        <dbReference type="ARBA" id="ARBA00022679"/>
    </source>
</evidence>
<dbReference type="Pfam" id="PF01129">
    <property type="entry name" value="ART"/>
    <property type="match status" value="1"/>
</dbReference>
<dbReference type="PANTHER" id="PTHR10339:SF25">
    <property type="entry name" value="SECRETED EXOENZYME S"/>
    <property type="match status" value="1"/>
</dbReference>
<dbReference type="Proteomes" id="UP001460270">
    <property type="component" value="Unassembled WGS sequence"/>
</dbReference>
<feature type="chain" id="PRO_5043111234" description="NAD(P)(+)--arginine ADP-ribosyltransferase" evidence="14">
    <location>
        <begin position="23"/>
        <end position="279"/>
    </location>
</feature>
<name>A0AAW0P7T8_9GOBI</name>
<organism evidence="15 16">
    <name type="scientific">Mugilogobius chulae</name>
    <name type="common">yellowstripe goby</name>
    <dbReference type="NCBI Taxonomy" id="88201"/>
    <lineage>
        <taxon>Eukaryota</taxon>
        <taxon>Metazoa</taxon>
        <taxon>Chordata</taxon>
        <taxon>Craniata</taxon>
        <taxon>Vertebrata</taxon>
        <taxon>Euteleostomi</taxon>
        <taxon>Actinopterygii</taxon>
        <taxon>Neopterygii</taxon>
        <taxon>Teleostei</taxon>
        <taxon>Neoteleostei</taxon>
        <taxon>Acanthomorphata</taxon>
        <taxon>Gobiaria</taxon>
        <taxon>Gobiiformes</taxon>
        <taxon>Gobioidei</taxon>
        <taxon>Gobiidae</taxon>
        <taxon>Gobionellinae</taxon>
        <taxon>Mugilogobius</taxon>
    </lineage>
</organism>
<comment type="caution">
    <text evidence="15">The sequence shown here is derived from an EMBL/GenBank/DDBJ whole genome shotgun (WGS) entry which is preliminary data.</text>
</comment>
<dbReference type="GO" id="GO:0090729">
    <property type="term" value="F:toxin activity"/>
    <property type="evidence" value="ECO:0007669"/>
    <property type="project" value="UniProtKB-KW"/>
</dbReference>
<keyword evidence="5 14" id="KW-0328">Glycosyltransferase</keyword>
<keyword evidence="16" id="KW-1185">Reference proteome</keyword>
<keyword evidence="4" id="KW-0800">Toxin</keyword>
<evidence type="ECO:0000313" key="15">
    <source>
        <dbReference type="EMBL" id="KAK7910190.1"/>
    </source>
</evidence>
<keyword evidence="3" id="KW-0964">Secreted</keyword>
<dbReference type="PRINTS" id="PR00970">
    <property type="entry name" value="RIBTRNSFRASE"/>
</dbReference>
<keyword evidence="7" id="KW-0548">Nucleotidyltransferase</keyword>
<dbReference type="EC" id="2.4.2.31" evidence="14"/>
<dbReference type="EMBL" id="JBBPFD010000010">
    <property type="protein sequence ID" value="KAK7910190.1"/>
    <property type="molecule type" value="Genomic_DNA"/>
</dbReference>
<evidence type="ECO:0000256" key="3">
    <source>
        <dbReference type="ARBA" id="ARBA00022525"/>
    </source>
</evidence>
<dbReference type="InterPro" id="IPR050999">
    <property type="entry name" value="ADP-ribosyltransferase_ARG"/>
</dbReference>
<dbReference type="InterPro" id="IPR000768">
    <property type="entry name" value="ART"/>
</dbReference>
<dbReference type="GO" id="GO:0106274">
    <property type="term" value="F:NAD+-protein-arginine ADP-ribosyltransferase activity"/>
    <property type="evidence" value="ECO:0007669"/>
    <property type="project" value="UniProtKB-EC"/>
</dbReference>
<evidence type="ECO:0000256" key="12">
    <source>
        <dbReference type="ARBA" id="ARBA00023157"/>
    </source>
</evidence>
<dbReference type="Gene3D" id="3.90.176.10">
    <property type="entry name" value="Toxin ADP-ribosyltransferase, Chain A, domain 1"/>
    <property type="match status" value="1"/>
</dbReference>
<dbReference type="GO" id="GO:0003950">
    <property type="term" value="F:NAD+ poly-ADP-ribosyltransferase activity"/>
    <property type="evidence" value="ECO:0007669"/>
    <property type="project" value="TreeGrafter"/>
</dbReference>
<accession>A0AAW0P7T8</accession>
<evidence type="ECO:0000256" key="5">
    <source>
        <dbReference type="ARBA" id="ARBA00022676"/>
    </source>
</evidence>
<keyword evidence="12" id="KW-1015">Disulfide bond</keyword>
<reference evidence="16" key="1">
    <citation type="submission" date="2024-04" db="EMBL/GenBank/DDBJ databases">
        <title>Salinicola lusitanus LLJ914,a marine bacterium isolated from the Okinawa Trough.</title>
        <authorList>
            <person name="Li J."/>
        </authorList>
    </citation>
    <scope>NUCLEOTIDE SEQUENCE [LARGE SCALE GENOMIC DNA]</scope>
</reference>
<evidence type="ECO:0000256" key="13">
    <source>
        <dbReference type="ARBA" id="ARBA00047597"/>
    </source>
</evidence>
<protein>
    <recommendedName>
        <fullName evidence="14">NAD(P)(+)--arginine ADP-ribosyltransferase</fullName>
        <ecNumber evidence="14">2.4.2.31</ecNumber>
    </recommendedName>
    <alternativeName>
        <fullName evidence="14">Mono(ADP-ribosyl)transferase</fullName>
    </alternativeName>
</protein>
<evidence type="ECO:0000256" key="1">
    <source>
        <dbReference type="ARBA" id="ARBA00004613"/>
    </source>
</evidence>
<dbReference type="GO" id="GO:0005576">
    <property type="term" value="C:extracellular region"/>
    <property type="evidence" value="ECO:0007669"/>
    <property type="project" value="UniProtKB-SubCell"/>
</dbReference>
<comment type="catalytic activity">
    <reaction evidence="13 14">
        <text>L-arginyl-[protein] + NAD(+) = N(omega)-(ADP-D-ribosyl)-L-arginyl-[protein] + nicotinamide + H(+)</text>
        <dbReference type="Rhea" id="RHEA:19149"/>
        <dbReference type="Rhea" id="RHEA-COMP:10532"/>
        <dbReference type="Rhea" id="RHEA-COMP:15087"/>
        <dbReference type="ChEBI" id="CHEBI:15378"/>
        <dbReference type="ChEBI" id="CHEBI:17154"/>
        <dbReference type="ChEBI" id="CHEBI:29965"/>
        <dbReference type="ChEBI" id="CHEBI:57540"/>
        <dbReference type="ChEBI" id="CHEBI:142554"/>
        <dbReference type="EC" id="2.4.2.31"/>
    </reaction>
</comment>
<keyword evidence="8 14" id="KW-0732">Signal</keyword>
<sequence>MKSTKLTGIISLVILMPMASKADTIELTLELNSVDDKYEVDGCVKEMTAAVDKYLEYDMLRNDLFKERWGMAESKANELYETRKNAQLTKLQIQALLVYTGDEIYEPFKAAIQNGKANYLTKTFEYYALHFLLASALQTIKADDSTKCYTTYRGTKHTYKGNVGDEMRFGYFASSSTSSQTAGGFGKSTCFHILTCFGALIEDYANLPYEKEVLIPPYEKFQIKKRAEKGSINTEELKGCEIMFELESKGKMNTLDCKAPAIEGTDILEVRLKKLKAKI</sequence>
<proteinExistence type="inferred from homology"/>
<comment type="subcellular location">
    <subcellularLocation>
        <location evidence="1">Secreted</location>
    </subcellularLocation>
</comment>
<keyword evidence="10" id="KW-0843">Virulence</keyword>
<evidence type="ECO:0000256" key="9">
    <source>
        <dbReference type="ARBA" id="ARBA00022857"/>
    </source>
</evidence>
<dbReference type="PANTHER" id="PTHR10339">
    <property type="entry name" value="ADP-RIBOSYLTRANSFERASE"/>
    <property type="match status" value="1"/>
</dbReference>
<dbReference type="SUPFAM" id="SSF56399">
    <property type="entry name" value="ADP-ribosylation"/>
    <property type="match status" value="1"/>
</dbReference>
<dbReference type="FunFam" id="3.90.176.10:FF:000001">
    <property type="entry name" value="NAD(P)(+)--arginine ADP-ribosyltransferase"/>
    <property type="match status" value="1"/>
</dbReference>
<evidence type="ECO:0000256" key="11">
    <source>
        <dbReference type="ARBA" id="ARBA00023027"/>
    </source>
</evidence>
<evidence type="ECO:0000256" key="4">
    <source>
        <dbReference type="ARBA" id="ARBA00022656"/>
    </source>
</evidence>
<evidence type="ECO:0000256" key="10">
    <source>
        <dbReference type="ARBA" id="ARBA00023026"/>
    </source>
</evidence>
<dbReference type="GO" id="GO:0016779">
    <property type="term" value="F:nucleotidyltransferase activity"/>
    <property type="evidence" value="ECO:0007669"/>
    <property type="project" value="UniProtKB-KW"/>
</dbReference>
<keyword evidence="11 14" id="KW-0520">NAD</keyword>
<evidence type="ECO:0000256" key="2">
    <source>
        <dbReference type="ARBA" id="ARBA00009558"/>
    </source>
</evidence>